<dbReference type="AlphaFoldDB" id="M1DN00"/>
<reference evidence="2" key="2">
    <citation type="submission" date="2015-06" db="UniProtKB">
        <authorList>
            <consortium name="EnsemblPlants"/>
        </authorList>
    </citation>
    <scope>IDENTIFICATION</scope>
    <source>
        <strain evidence="2">DM1-3 516 R44</strain>
    </source>
</reference>
<sequence length="118" mass="12982">MDSGSKILTFSLKNGENRSRTRLGSSPSSQSRKVQNKTFLGFYFRLKSCLSRYGGPYPPQCSRPGDNNLATAACTEPVSKFKNSKPPFHNTPSSHNTQKIPVHAKFSFGSSTRPNSIP</sequence>
<dbReference type="EnsemblPlants" id="PGSC0003DMT400091602">
    <property type="protein sequence ID" value="PGSC0003DMT400091602"/>
    <property type="gene ID" value="PGSC0003DMG400041173"/>
</dbReference>
<evidence type="ECO:0000313" key="3">
    <source>
        <dbReference type="Proteomes" id="UP000011115"/>
    </source>
</evidence>
<accession>M1DN00</accession>
<evidence type="ECO:0000313" key="2">
    <source>
        <dbReference type="EnsemblPlants" id="PGSC0003DMT400091602"/>
    </source>
</evidence>
<protein>
    <submittedName>
        <fullName evidence="2">Uncharacterized protein</fullName>
    </submittedName>
</protein>
<name>M1DN00_SOLTU</name>
<reference evidence="3" key="1">
    <citation type="journal article" date="2011" name="Nature">
        <title>Genome sequence and analysis of the tuber crop potato.</title>
        <authorList>
            <consortium name="The Potato Genome Sequencing Consortium"/>
        </authorList>
    </citation>
    <scope>NUCLEOTIDE SEQUENCE [LARGE SCALE GENOMIC DNA]</scope>
    <source>
        <strain evidence="3">cv. DM1-3 516 R44</strain>
    </source>
</reference>
<dbReference type="Gramene" id="PGSC0003DMT400091602">
    <property type="protein sequence ID" value="PGSC0003DMT400091602"/>
    <property type="gene ID" value="PGSC0003DMG400041173"/>
</dbReference>
<feature type="compositionally biased region" description="Polar residues" evidence="1">
    <location>
        <begin position="108"/>
        <end position="118"/>
    </location>
</feature>
<dbReference type="InParanoid" id="M1DN00"/>
<feature type="compositionally biased region" description="Polar residues" evidence="1">
    <location>
        <begin position="1"/>
        <end position="14"/>
    </location>
</feature>
<dbReference type="HOGENOM" id="CLU_161664_0_0_1"/>
<evidence type="ECO:0000256" key="1">
    <source>
        <dbReference type="SAM" id="MobiDB-lite"/>
    </source>
</evidence>
<keyword evidence="3" id="KW-1185">Reference proteome</keyword>
<dbReference type="Proteomes" id="UP000011115">
    <property type="component" value="Unassembled WGS sequence"/>
</dbReference>
<feature type="compositionally biased region" description="Polar residues" evidence="1">
    <location>
        <begin position="90"/>
        <end position="99"/>
    </location>
</feature>
<feature type="compositionally biased region" description="Polar residues" evidence="1">
    <location>
        <begin position="22"/>
        <end position="33"/>
    </location>
</feature>
<feature type="region of interest" description="Disordered" evidence="1">
    <location>
        <begin position="1"/>
        <end position="33"/>
    </location>
</feature>
<organism evidence="2 3">
    <name type="scientific">Solanum tuberosum</name>
    <name type="common">Potato</name>
    <dbReference type="NCBI Taxonomy" id="4113"/>
    <lineage>
        <taxon>Eukaryota</taxon>
        <taxon>Viridiplantae</taxon>
        <taxon>Streptophyta</taxon>
        <taxon>Embryophyta</taxon>
        <taxon>Tracheophyta</taxon>
        <taxon>Spermatophyta</taxon>
        <taxon>Magnoliopsida</taxon>
        <taxon>eudicotyledons</taxon>
        <taxon>Gunneridae</taxon>
        <taxon>Pentapetalae</taxon>
        <taxon>asterids</taxon>
        <taxon>lamiids</taxon>
        <taxon>Solanales</taxon>
        <taxon>Solanaceae</taxon>
        <taxon>Solanoideae</taxon>
        <taxon>Solaneae</taxon>
        <taxon>Solanum</taxon>
    </lineage>
</organism>
<proteinExistence type="predicted"/>
<feature type="region of interest" description="Disordered" evidence="1">
    <location>
        <begin position="81"/>
        <end position="118"/>
    </location>
</feature>
<dbReference type="PaxDb" id="4113-PGSC0003DMT400091602"/>